<dbReference type="EMBL" id="VDDA01000002">
    <property type="protein sequence ID" value="TNC14911.1"/>
    <property type="molecule type" value="Genomic_DNA"/>
</dbReference>
<reference evidence="1 2" key="1">
    <citation type="submission" date="2019-06" db="EMBL/GenBank/DDBJ databases">
        <title>Genome of Methylobacterium sp. 17Sr1-39.</title>
        <authorList>
            <person name="Seo T."/>
        </authorList>
    </citation>
    <scope>NUCLEOTIDE SEQUENCE [LARGE SCALE GENOMIC DNA]</scope>
    <source>
        <strain evidence="1 2">17Sr1-39</strain>
    </source>
</reference>
<dbReference type="RefSeq" id="WP_139034452.1">
    <property type="nucleotide sequence ID" value="NZ_VDDA01000002.1"/>
</dbReference>
<gene>
    <name evidence="1" type="ORF">FF100_04870</name>
</gene>
<accession>A0A5C4LN83</accession>
<dbReference type="AlphaFoldDB" id="A0A5C4LN83"/>
<dbReference type="Proteomes" id="UP000305267">
    <property type="component" value="Unassembled WGS sequence"/>
</dbReference>
<dbReference type="OrthoDB" id="8163767at2"/>
<name>A0A5C4LN83_9HYPH</name>
<evidence type="ECO:0000313" key="2">
    <source>
        <dbReference type="Proteomes" id="UP000305267"/>
    </source>
</evidence>
<sequence length="133" mass="14623">MDLSRAFVAIAMLQRPAILKTPGGRRVMGKWEDAGPAAVKIKAVIQAATQEDLVQYNTEDKLDGFVRIWTAAELRTVDEDLQADAQQIITPEGAAYRIVKAGRRNEAGFTRAIGRLVKNDRGRSVSSAMDIPR</sequence>
<keyword evidence="2" id="KW-1185">Reference proteome</keyword>
<protein>
    <submittedName>
        <fullName evidence="1">Uncharacterized protein</fullName>
    </submittedName>
</protein>
<evidence type="ECO:0000313" key="1">
    <source>
        <dbReference type="EMBL" id="TNC14911.1"/>
    </source>
</evidence>
<comment type="caution">
    <text evidence="1">The sequence shown here is derived from an EMBL/GenBank/DDBJ whole genome shotgun (WGS) entry which is preliminary data.</text>
</comment>
<organism evidence="1 2">
    <name type="scientific">Methylobacterium terricola</name>
    <dbReference type="NCBI Taxonomy" id="2583531"/>
    <lineage>
        <taxon>Bacteria</taxon>
        <taxon>Pseudomonadati</taxon>
        <taxon>Pseudomonadota</taxon>
        <taxon>Alphaproteobacteria</taxon>
        <taxon>Hyphomicrobiales</taxon>
        <taxon>Methylobacteriaceae</taxon>
        <taxon>Methylobacterium</taxon>
    </lineage>
</organism>
<proteinExistence type="predicted"/>